<keyword evidence="3 8" id="KW-0732">Signal</keyword>
<dbReference type="InterPro" id="IPR008972">
    <property type="entry name" value="Cupredoxin"/>
</dbReference>
<dbReference type="InterPro" id="IPR011707">
    <property type="entry name" value="Cu-oxidase-like_N"/>
</dbReference>
<feature type="domain" description="Plastocyanin-like" evidence="9">
    <location>
        <begin position="172"/>
        <end position="371"/>
    </location>
</feature>
<dbReference type="CDD" id="cd13850">
    <property type="entry name" value="CuRO_1_Abr2_like"/>
    <property type="match status" value="1"/>
</dbReference>
<dbReference type="InterPro" id="IPR045087">
    <property type="entry name" value="Cu-oxidase_fam"/>
</dbReference>
<dbReference type="PROSITE" id="PS00080">
    <property type="entry name" value="MULTICOPPER_OXIDASE2"/>
    <property type="match status" value="1"/>
</dbReference>
<gene>
    <name evidence="12" type="ORF">N7493_010282</name>
</gene>
<keyword evidence="4" id="KW-0560">Oxidoreductase</keyword>
<feature type="signal peptide" evidence="8">
    <location>
        <begin position="1"/>
        <end position="21"/>
    </location>
</feature>
<dbReference type="InterPro" id="IPR002355">
    <property type="entry name" value="Cu_oxidase_Cu_BS"/>
</dbReference>
<accession>A0AAD6HCI3</accession>
<keyword evidence="6" id="KW-0325">Glycoprotein</keyword>
<protein>
    <submittedName>
        <fullName evidence="12">Multicopper oxidase type 2</fullName>
    </submittedName>
</protein>
<keyword evidence="5" id="KW-0186">Copper</keyword>
<name>A0AAD6HCI3_9EURO</name>
<dbReference type="Proteomes" id="UP001215712">
    <property type="component" value="Unassembled WGS sequence"/>
</dbReference>
<proteinExistence type="inferred from homology"/>
<keyword evidence="13" id="KW-1185">Reference proteome</keyword>
<feature type="domain" description="Plastocyanin-like" evidence="10">
    <location>
        <begin position="458"/>
        <end position="580"/>
    </location>
</feature>
<feature type="compositionally biased region" description="Low complexity" evidence="7">
    <location>
        <begin position="664"/>
        <end position="701"/>
    </location>
</feature>
<dbReference type="FunFam" id="2.60.40.420:FF:000036">
    <property type="entry name" value="L-ascorbate oxidase"/>
    <property type="match status" value="1"/>
</dbReference>
<evidence type="ECO:0000256" key="1">
    <source>
        <dbReference type="ARBA" id="ARBA00010609"/>
    </source>
</evidence>
<comment type="caution">
    <text evidence="12">The sequence shown here is derived from an EMBL/GenBank/DDBJ whole genome shotgun (WGS) entry which is preliminary data.</text>
</comment>
<dbReference type="CDD" id="cd13898">
    <property type="entry name" value="CuRO_3_Abr2_like"/>
    <property type="match status" value="1"/>
</dbReference>
<dbReference type="EMBL" id="JAQJAN010000019">
    <property type="protein sequence ID" value="KAJ5708948.1"/>
    <property type="molecule type" value="Genomic_DNA"/>
</dbReference>
<evidence type="ECO:0000313" key="12">
    <source>
        <dbReference type="EMBL" id="KAJ5708948.1"/>
    </source>
</evidence>
<evidence type="ECO:0000256" key="2">
    <source>
        <dbReference type="ARBA" id="ARBA00022723"/>
    </source>
</evidence>
<feature type="compositionally biased region" description="Low complexity" evidence="7">
    <location>
        <begin position="602"/>
        <end position="645"/>
    </location>
</feature>
<evidence type="ECO:0000259" key="10">
    <source>
        <dbReference type="Pfam" id="PF07731"/>
    </source>
</evidence>
<dbReference type="PANTHER" id="PTHR11709:SF488">
    <property type="entry name" value="LACCASE-RELATED"/>
    <property type="match status" value="1"/>
</dbReference>
<keyword evidence="2" id="KW-0479">Metal-binding</keyword>
<feature type="chain" id="PRO_5042210853" evidence="8">
    <location>
        <begin position="22"/>
        <end position="779"/>
    </location>
</feature>
<dbReference type="GO" id="GO:0042440">
    <property type="term" value="P:pigment metabolic process"/>
    <property type="evidence" value="ECO:0007669"/>
    <property type="project" value="UniProtKB-ARBA"/>
</dbReference>
<evidence type="ECO:0000256" key="3">
    <source>
        <dbReference type="ARBA" id="ARBA00022729"/>
    </source>
</evidence>
<dbReference type="Pfam" id="PF07731">
    <property type="entry name" value="Cu-oxidase_2"/>
    <property type="match status" value="1"/>
</dbReference>
<comment type="similarity">
    <text evidence="1">Belongs to the multicopper oxidase family.</text>
</comment>
<dbReference type="PROSITE" id="PS00079">
    <property type="entry name" value="MULTICOPPER_OXIDASE1"/>
    <property type="match status" value="1"/>
</dbReference>
<dbReference type="AlphaFoldDB" id="A0AAD6HCI3"/>
<feature type="region of interest" description="Disordered" evidence="7">
    <location>
        <begin position="587"/>
        <end position="716"/>
    </location>
</feature>
<reference evidence="12" key="1">
    <citation type="journal article" date="2023" name="IMA Fungus">
        <title>Comparative genomic study of the Penicillium genus elucidates a diverse pangenome and 15 lateral gene transfer events.</title>
        <authorList>
            <person name="Petersen C."/>
            <person name="Sorensen T."/>
            <person name="Nielsen M.R."/>
            <person name="Sondergaard T.E."/>
            <person name="Sorensen J.L."/>
            <person name="Fitzpatrick D.A."/>
            <person name="Frisvad J.C."/>
            <person name="Nielsen K.L."/>
        </authorList>
    </citation>
    <scope>NUCLEOTIDE SEQUENCE</scope>
    <source>
        <strain evidence="12">IBT 17514</strain>
    </source>
</reference>
<feature type="domain" description="Plastocyanin-like" evidence="11">
    <location>
        <begin position="31"/>
        <end position="143"/>
    </location>
</feature>
<dbReference type="Pfam" id="PF07732">
    <property type="entry name" value="Cu-oxidase_3"/>
    <property type="match status" value="1"/>
</dbReference>
<dbReference type="GO" id="GO:0005507">
    <property type="term" value="F:copper ion binding"/>
    <property type="evidence" value="ECO:0007669"/>
    <property type="project" value="InterPro"/>
</dbReference>
<evidence type="ECO:0000256" key="8">
    <source>
        <dbReference type="SAM" id="SignalP"/>
    </source>
</evidence>
<evidence type="ECO:0000256" key="4">
    <source>
        <dbReference type="ARBA" id="ARBA00023002"/>
    </source>
</evidence>
<evidence type="ECO:0000313" key="13">
    <source>
        <dbReference type="Proteomes" id="UP001215712"/>
    </source>
</evidence>
<feature type="compositionally biased region" description="Pro residues" evidence="7">
    <location>
        <begin position="702"/>
        <end position="714"/>
    </location>
</feature>
<dbReference type="InterPro" id="IPR033138">
    <property type="entry name" value="Cu_oxidase_CS"/>
</dbReference>
<evidence type="ECO:0000259" key="11">
    <source>
        <dbReference type="Pfam" id="PF07732"/>
    </source>
</evidence>
<dbReference type="SUPFAM" id="SSF49503">
    <property type="entry name" value="Cupredoxins"/>
    <property type="match status" value="3"/>
</dbReference>
<dbReference type="Pfam" id="PF00394">
    <property type="entry name" value="Cu-oxidase"/>
    <property type="match status" value="1"/>
</dbReference>
<sequence length="779" mass="85423">MAPLKTLLAFAGCGLAPLAWAKVVQFELDLTWQNGAPDGNVREMVFMNNQFPGPELRLDQGDDVEFIVHNNLPFNTSVHFHGIEQQGTPWSDGVPGLTQKPIQSGHSWTYRWKATQYGTYWYHAHGRSEVMDGLYGPIWINPAPETPQPFHLISSNPADIEAMQKAEQDPQLIILSDWDHLTFEEYEKIQKDSHLDVFCMDSVLINGRGAVYCPGGENISSVELDYLKAAMEYTPLTDKGCLPNIYNTQGNFPPNDETKIPQGVNWGCKPTTGNHEIIEVDGNAGWVSLKFISATAIKALIFSIDEHPMYVYEVDGSYVEPLLVNSAAIYNGERYGVMVKLDKPWKDYTIRVPDTQGDQVISGFATMRYKGSSNQQPSQPYVDYGGRNTSASVVALKPRDIHPYPSVTIPATADQLINLTIGRSGSPYTFTTSGGTLWNMMANLDDPILYDLDAKNNLPPQVTFETKNGTWVDLLLQLGHFPNTPDITPSHVMHKHGNKGFILGAGPGVFEWSSTEEAIAAHPEYFELENPLMRDTFVTNGQSGLAWTIVRYQVVNPGPFLFHCHIETHMANGMAVALLDGVDAWPQVPAGEDQSPNPLPVTPQSYAAAPSSSSSVRPSSTPQVRPSPSSTPPTSAAAYQSTSTSKPLSFTASPKPSYTPSPSIPLVYSPSSQSSTSSSPPFAPSSRPYTPSSQPTPAQPSAQPPNPLIEPPSPSWLVRLAKMGEIALEKELPQSSEGSEERHKPFPEEVTLIEAKAIDEKWAQPPQSSRAAGKHRNRS</sequence>
<reference evidence="12" key="2">
    <citation type="submission" date="2023-01" db="EMBL/GenBank/DDBJ databases">
        <authorList>
            <person name="Petersen C."/>
        </authorList>
    </citation>
    <scope>NUCLEOTIDE SEQUENCE</scope>
    <source>
        <strain evidence="12">IBT 17514</strain>
    </source>
</reference>
<dbReference type="GO" id="GO:0052716">
    <property type="term" value="F:hydroquinone:oxygen oxidoreductase activity"/>
    <property type="evidence" value="ECO:0007669"/>
    <property type="project" value="UniProtKB-ARBA"/>
</dbReference>
<evidence type="ECO:0000256" key="6">
    <source>
        <dbReference type="ARBA" id="ARBA00023180"/>
    </source>
</evidence>
<feature type="compositionally biased region" description="Polar residues" evidence="7">
    <location>
        <begin position="646"/>
        <end position="656"/>
    </location>
</feature>
<feature type="region of interest" description="Disordered" evidence="7">
    <location>
        <begin position="728"/>
        <end position="779"/>
    </location>
</feature>
<evidence type="ECO:0000256" key="5">
    <source>
        <dbReference type="ARBA" id="ARBA00023008"/>
    </source>
</evidence>
<evidence type="ECO:0000259" key="9">
    <source>
        <dbReference type="Pfam" id="PF00394"/>
    </source>
</evidence>
<evidence type="ECO:0000256" key="7">
    <source>
        <dbReference type="SAM" id="MobiDB-lite"/>
    </source>
</evidence>
<dbReference type="Gene3D" id="2.60.40.420">
    <property type="entry name" value="Cupredoxins - blue copper proteins"/>
    <property type="match status" value="3"/>
</dbReference>
<dbReference type="InterPro" id="IPR011706">
    <property type="entry name" value="Cu-oxidase_C"/>
</dbReference>
<dbReference type="CDD" id="cd13876">
    <property type="entry name" value="CuRO_2_Abr2_like"/>
    <property type="match status" value="1"/>
</dbReference>
<dbReference type="PANTHER" id="PTHR11709">
    <property type="entry name" value="MULTI-COPPER OXIDASE"/>
    <property type="match status" value="1"/>
</dbReference>
<dbReference type="InterPro" id="IPR001117">
    <property type="entry name" value="Cu-oxidase_2nd"/>
</dbReference>
<organism evidence="12 13">
    <name type="scientific">Penicillium malachiteum</name>
    <dbReference type="NCBI Taxonomy" id="1324776"/>
    <lineage>
        <taxon>Eukaryota</taxon>
        <taxon>Fungi</taxon>
        <taxon>Dikarya</taxon>
        <taxon>Ascomycota</taxon>
        <taxon>Pezizomycotina</taxon>
        <taxon>Eurotiomycetes</taxon>
        <taxon>Eurotiomycetidae</taxon>
        <taxon>Eurotiales</taxon>
        <taxon>Aspergillaceae</taxon>
        <taxon>Penicillium</taxon>
    </lineage>
</organism>